<evidence type="ECO:0000313" key="2">
    <source>
        <dbReference type="RefSeq" id="XP_009778549.1"/>
    </source>
</evidence>
<dbReference type="eggNOG" id="KOG0991">
    <property type="taxonomic scope" value="Eukaryota"/>
</dbReference>
<dbReference type="SUPFAM" id="SSF52540">
    <property type="entry name" value="P-loop containing nucleoside triphosphate hydrolases"/>
    <property type="match status" value="1"/>
</dbReference>
<name>A0A1U7WV41_NICSY</name>
<organism evidence="1 2">
    <name type="scientific">Nicotiana sylvestris</name>
    <name type="common">Wood tobacco</name>
    <name type="synonym">South American tobacco</name>
    <dbReference type="NCBI Taxonomy" id="4096"/>
    <lineage>
        <taxon>Eukaryota</taxon>
        <taxon>Viridiplantae</taxon>
        <taxon>Streptophyta</taxon>
        <taxon>Embryophyta</taxon>
        <taxon>Tracheophyta</taxon>
        <taxon>Spermatophyta</taxon>
        <taxon>Magnoliopsida</taxon>
        <taxon>eudicotyledons</taxon>
        <taxon>Gunneridae</taxon>
        <taxon>Pentapetalae</taxon>
        <taxon>asterids</taxon>
        <taxon>lamiids</taxon>
        <taxon>Solanales</taxon>
        <taxon>Solanaceae</taxon>
        <taxon>Nicotianoideae</taxon>
        <taxon>Nicotianeae</taxon>
        <taxon>Nicotiana</taxon>
    </lineage>
</organism>
<reference evidence="1" key="1">
    <citation type="journal article" date="2013" name="Genome Biol.">
        <title>Reference genomes and transcriptomes of Nicotiana sylvestris and Nicotiana tomentosiformis.</title>
        <authorList>
            <person name="Sierro N."/>
            <person name="Battey J.N."/>
            <person name="Ouadi S."/>
            <person name="Bovet L."/>
            <person name="Goepfert S."/>
            <person name="Bakaher N."/>
            <person name="Peitsch M.C."/>
            <person name="Ivanov N.V."/>
        </authorList>
    </citation>
    <scope>NUCLEOTIDE SEQUENCE [LARGE SCALE GENOMIC DNA]</scope>
</reference>
<dbReference type="GO" id="GO:0003689">
    <property type="term" value="F:DNA clamp loader activity"/>
    <property type="evidence" value="ECO:0007669"/>
    <property type="project" value="TreeGrafter"/>
</dbReference>
<accession>A0A1U7WV41</accession>
<dbReference type="InterPro" id="IPR027417">
    <property type="entry name" value="P-loop_NTPase"/>
</dbReference>
<dbReference type="AlphaFoldDB" id="A0A1U7WV41"/>
<reference evidence="2" key="2">
    <citation type="submission" date="2025-08" db="UniProtKB">
        <authorList>
            <consortium name="RefSeq"/>
        </authorList>
    </citation>
    <scope>IDENTIFICATION</scope>
    <source>
        <tissue evidence="2">Leaf</tissue>
    </source>
</reference>
<proteinExistence type="predicted"/>
<protein>
    <submittedName>
        <fullName evidence="2">Probable replication factor C subunit 2</fullName>
    </submittedName>
</protein>
<dbReference type="GO" id="GO:0006281">
    <property type="term" value="P:DNA repair"/>
    <property type="evidence" value="ECO:0007669"/>
    <property type="project" value="TreeGrafter"/>
</dbReference>
<dbReference type="InterPro" id="IPR050238">
    <property type="entry name" value="DNA_Rep/Repair_Clamp_Loader"/>
</dbReference>
<dbReference type="PANTHER" id="PTHR11669:SF5">
    <property type="entry name" value="REPLICATION FACTOR C SUBUNIT 2"/>
    <property type="match status" value="1"/>
</dbReference>
<dbReference type="GO" id="GO:0005663">
    <property type="term" value="C:DNA replication factor C complex"/>
    <property type="evidence" value="ECO:0007669"/>
    <property type="project" value="TreeGrafter"/>
</dbReference>
<dbReference type="CDD" id="cd00009">
    <property type="entry name" value="AAA"/>
    <property type="match status" value="1"/>
</dbReference>
<keyword evidence="1" id="KW-1185">Reference proteome</keyword>
<dbReference type="Gene3D" id="3.40.50.300">
    <property type="entry name" value="P-loop containing nucleotide triphosphate hydrolases"/>
    <property type="match status" value="1"/>
</dbReference>
<dbReference type="Proteomes" id="UP000189701">
    <property type="component" value="Unplaced"/>
</dbReference>
<dbReference type="GO" id="GO:0006261">
    <property type="term" value="P:DNA-templated DNA replication"/>
    <property type="evidence" value="ECO:0007669"/>
    <property type="project" value="TreeGrafter"/>
</dbReference>
<dbReference type="GO" id="GO:0005634">
    <property type="term" value="C:nucleus"/>
    <property type="evidence" value="ECO:0007669"/>
    <property type="project" value="TreeGrafter"/>
</dbReference>
<dbReference type="PANTHER" id="PTHR11669">
    <property type="entry name" value="REPLICATION FACTOR C / DNA POLYMERASE III GAMMA-TAU SUBUNIT"/>
    <property type="match status" value="1"/>
</dbReference>
<sequence length="276" mass="30280">MTNDNENQTVPMVTANASISRTTPAALAPAENPKKIFGLLSSTGSKRYLDGACSMGPPGTGKTTSILALAHELLGPNYKEAVLELNASDDRNIERLIQSICALVNRSVKSPVDISMDITRLIQTLNMSTTAFRDSVKMTLEAEHTSTSHQKMLFSVGLLFVVKVLEPMNSCLLFFYYPWKAPKRSNNWCISTVLNLSHLLFARMSSLDCILRFIGSSEGIVLLLSSGRHQTADVGISQPLDSNEISNEGHREDSGDFHDFLKDGSETLYEGSKFQS</sequence>
<dbReference type="RefSeq" id="XP_009778549.1">
    <property type="nucleotide sequence ID" value="XM_009780247.1"/>
</dbReference>
<evidence type="ECO:0000313" key="1">
    <source>
        <dbReference type="Proteomes" id="UP000189701"/>
    </source>
</evidence>
<gene>
    <name evidence="2" type="primary">LOC104225340</name>
</gene>
<dbReference type="STRING" id="4096.A0A1U7WV41"/>